<dbReference type="Gene3D" id="3.90.940.20">
    <property type="entry name" value="RPB5-like RNA polymerase subunit"/>
    <property type="match status" value="1"/>
</dbReference>
<dbReference type="OrthoDB" id="30537at2157"/>
<sequence length="87" mass="9966">MSKFNVLHHELVPEHYLVEEKDEAAILKKLHTEKGMLPHINVTDPAIKALMEIHGDIGPNRIIKIVRKNPNVGITEYYRVTTSEVLK</sequence>
<dbReference type="Proteomes" id="UP000187822">
    <property type="component" value="Chromosome I"/>
</dbReference>
<evidence type="ECO:0000259" key="1">
    <source>
        <dbReference type="Pfam" id="PF01191"/>
    </source>
</evidence>
<dbReference type="EMBL" id="LT671858">
    <property type="protein sequence ID" value="SIM76726.1"/>
    <property type="molecule type" value="Genomic_DNA"/>
</dbReference>
<reference evidence="3" key="3">
    <citation type="submission" date="2016-06" db="EMBL/GenBank/DDBJ databases">
        <authorList>
            <person name="Olsen C.W."/>
            <person name="Carey S."/>
            <person name="Hinshaw L."/>
            <person name="Karasin A.I."/>
        </authorList>
    </citation>
    <scope>NUCLEOTIDE SEQUENCE [LARGE SCALE GENOMIC DNA]</scope>
    <source>
        <strain evidence="3">PM4</strain>
    </source>
</reference>
<dbReference type="RefSeq" id="WP_077076524.1">
    <property type="nucleotide sequence ID" value="NZ_LT671858.1"/>
</dbReference>
<organism evidence="2 5">
    <name type="scientific">Cuniculiplasma divulgatum</name>
    <dbReference type="NCBI Taxonomy" id="1673428"/>
    <lineage>
        <taxon>Archaea</taxon>
        <taxon>Methanobacteriati</taxon>
        <taxon>Thermoplasmatota</taxon>
        <taxon>Thermoplasmata</taxon>
        <taxon>Thermoplasmatales</taxon>
        <taxon>Cuniculiplasmataceae</taxon>
        <taxon>Cuniculiplasma</taxon>
    </lineage>
</organism>
<feature type="domain" description="RNA polymerase subunit H/Rpb5 C-terminal" evidence="1">
    <location>
        <begin position="4"/>
        <end position="80"/>
    </location>
</feature>
<accession>A0A1N5VV01</accession>
<dbReference type="Pfam" id="PF01191">
    <property type="entry name" value="RNA_pol_Rpb5_C"/>
    <property type="match status" value="1"/>
</dbReference>
<keyword evidence="2" id="KW-0804">Transcription</keyword>
<reference evidence="4" key="2">
    <citation type="submission" date="2016-06" db="EMBL/GenBank/DDBJ databases">
        <authorList>
            <person name="Toshchakov V.S."/>
        </authorList>
    </citation>
    <scope>NUCLEOTIDE SEQUENCE [LARGE SCALE GENOMIC DNA]</scope>
    <source>
        <strain>PM4 (JCM 30641</strain>
        <strain evidence="4">\VKM B-2940)</strain>
    </source>
</reference>
<protein>
    <submittedName>
        <fullName evidence="2">DNA-directed RNA polymerase subunit H</fullName>
    </submittedName>
</protein>
<dbReference type="EMBL" id="LT719092">
    <property type="protein sequence ID" value="SJK85310.1"/>
    <property type="molecule type" value="Genomic_DNA"/>
</dbReference>
<gene>
    <name evidence="3" type="ORF">CPM_1517</name>
    <name evidence="2" type="ORF">CSP5_1523</name>
</gene>
<dbReference type="GeneID" id="41588765"/>
<dbReference type="STRING" id="1673428.CPM_1517"/>
<dbReference type="SUPFAM" id="SSF55287">
    <property type="entry name" value="RPB5-like RNA polymerase subunit"/>
    <property type="match status" value="1"/>
</dbReference>
<dbReference type="GO" id="GO:0003899">
    <property type="term" value="F:DNA-directed RNA polymerase activity"/>
    <property type="evidence" value="ECO:0007669"/>
    <property type="project" value="InterPro"/>
</dbReference>
<dbReference type="Proteomes" id="UP000195607">
    <property type="component" value="Chromosome I"/>
</dbReference>
<name>A0A1N5VV01_9ARCH</name>
<dbReference type="KEGG" id="cdiv:CPM_1517"/>
<dbReference type="GO" id="GO:0000428">
    <property type="term" value="C:DNA-directed RNA polymerase complex"/>
    <property type="evidence" value="ECO:0007669"/>
    <property type="project" value="UniProtKB-KW"/>
</dbReference>
<evidence type="ECO:0000313" key="4">
    <source>
        <dbReference type="Proteomes" id="UP000187822"/>
    </source>
</evidence>
<evidence type="ECO:0000313" key="3">
    <source>
        <dbReference type="EMBL" id="SJK85310.1"/>
    </source>
</evidence>
<dbReference type="AlphaFoldDB" id="A0A1N5VV01"/>
<proteinExistence type="predicted"/>
<reference evidence="2 5" key="1">
    <citation type="submission" date="2016-04" db="EMBL/GenBank/DDBJ databases">
        <authorList>
            <person name="Evans L.H."/>
            <person name="Alamgir A."/>
            <person name="Owens N."/>
            <person name="Weber N.D."/>
            <person name="Virtaneva K."/>
            <person name="Barbian K."/>
            <person name="Babar A."/>
            <person name="Rosenke K."/>
        </authorList>
    </citation>
    <scope>NUCLEOTIDE SEQUENCE [LARGE SCALE GENOMIC DNA]</scope>
    <source>
        <strain evidence="2">S5</strain>
        <strain evidence="5">S5(T) (JCM 30642 \VKM B-2941)</strain>
    </source>
</reference>
<dbReference type="InterPro" id="IPR035913">
    <property type="entry name" value="RPB5-like_sf"/>
</dbReference>
<dbReference type="InterPro" id="IPR000783">
    <property type="entry name" value="RNA_pol_subH/Rpb5_C"/>
</dbReference>
<dbReference type="GO" id="GO:0003677">
    <property type="term" value="F:DNA binding"/>
    <property type="evidence" value="ECO:0007669"/>
    <property type="project" value="InterPro"/>
</dbReference>
<keyword evidence="4" id="KW-1185">Reference proteome</keyword>
<evidence type="ECO:0000313" key="2">
    <source>
        <dbReference type="EMBL" id="SIM76726.1"/>
    </source>
</evidence>
<evidence type="ECO:0000313" key="5">
    <source>
        <dbReference type="Proteomes" id="UP000195607"/>
    </source>
</evidence>
<dbReference type="GO" id="GO:0006351">
    <property type="term" value="P:DNA-templated transcription"/>
    <property type="evidence" value="ECO:0007669"/>
    <property type="project" value="InterPro"/>
</dbReference>
<keyword evidence="2" id="KW-0240">DNA-directed RNA polymerase</keyword>